<name>A0A1H1WNB6_9ACTN</name>
<dbReference type="EMBL" id="LT629749">
    <property type="protein sequence ID" value="SDS98818.1"/>
    <property type="molecule type" value="Genomic_DNA"/>
</dbReference>
<dbReference type="Pfam" id="PF20229">
    <property type="entry name" value="ChrB_N"/>
    <property type="match status" value="1"/>
</dbReference>
<dbReference type="AlphaFoldDB" id="A0A1H1WNB6"/>
<organism evidence="2 3">
    <name type="scientific">Friedmanniella luteola</name>
    <dbReference type="NCBI Taxonomy" id="546871"/>
    <lineage>
        <taxon>Bacteria</taxon>
        <taxon>Bacillati</taxon>
        <taxon>Actinomycetota</taxon>
        <taxon>Actinomycetes</taxon>
        <taxon>Propionibacteriales</taxon>
        <taxon>Nocardioidaceae</taxon>
        <taxon>Friedmanniella</taxon>
    </lineage>
</organism>
<reference evidence="2 3" key="1">
    <citation type="submission" date="2016-10" db="EMBL/GenBank/DDBJ databases">
        <authorList>
            <person name="de Groot N.N."/>
        </authorList>
    </citation>
    <scope>NUCLEOTIDE SEQUENCE [LARGE SCALE GENOMIC DNA]</scope>
    <source>
        <strain evidence="2 3">DSM 21741</strain>
    </source>
</reference>
<dbReference type="InterPro" id="IPR046858">
    <property type="entry name" value="ChrB_N"/>
</dbReference>
<accession>A0A1H1WNB6</accession>
<evidence type="ECO:0000313" key="2">
    <source>
        <dbReference type="EMBL" id="SDS98818.1"/>
    </source>
</evidence>
<evidence type="ECO:0000313" key="3">
    <source>
        <dbReference type="Proteomes" id="UP000199092"/>
    </source>
</evidence>
<gene>
    <name evidence="2" type="ORF">SAMN04488543_2785</name>
</gene>
<evidence type="ECO:0000259" key="1">
    <source>
        <dbReference type="Pfam" id="PF20229"/>
    </source>
</evidence>
<proteinExistence type="predicted"/>
<feature type="domain" description="ChrB N-terminal" evidence="1">
    <location>
        <begin position="22"/>
        <end position="169"/>
    </location>
</feature>
<protein>
    <recommendedName>
        <fullName evidence="1">ChrB N-terminal domain-containing protein</fullName>
    </recommendedName>
</protein>
<sequence>MNQDGGKWVLLSVSTSKDASLRVFAWRRLRKLGAVYFHQSVCLLPDLPRVREALAPVTARIRGQGGRVRTLTITVPADEHDALVAEQRDDRNEEYAEVVERVPQFLEEIVMETARGRATYAEVEESGADLERFAKWLASIADRDYFQAGRGADARAAVQQCREALAAFEGAALAADTVADNSSESVVQLRVVEDQL</sequence>
<dbReference type="RefSeq" id="WP_197677033.1">
    <property type="nucleotide sequence ID" value="NZ_LT629749.1"/>
</dbReference>
<keyword evidence="3" id="KW-1185">Reference proteome</keyword>
<dbReference type="Proteomes" id="UP000199092">
    <property type="component" value="Chromosome I"/>
</dbReference>